<accession>A0A7K8JXC5</accession>
<feature type="non-terminal residue" evidence="3">
    <location>
        <position position="481"/>
    </location>
</feature>
<protein>
    <submittedName>
        <fullName evidence="3">CFA74 protein</fullName>
    </submittedName>
</protein>
<gene>
    <name evidence="3" type="primary">Cfap74_0</name>
    <name evidence="3" type="ORF">LOPRUF_R12185</name>
</gene>
<feature type="domain" description="CFAP74 second Ig-like" evidence="2">
    <location>
        <begin position="446"/>
        <end position="481"/>
    </location>
</feature>
<evidence type="ECO:0000313" key="3">
    <source>
        <dbReference type="EMBL" id="NXE09466.1"/>
    </source>
</evidence>
<name>A0A7K8JXC5_9AVES</name>
<feature type="non-terminal residue" evidence="3">
    <location>
        <position position="1"/>
    </location>
</feature>
<keyword evidence="4" id="KW-1185">Reference proteome</keyword>
<dbReference type="Gene3D" id="2.60.40.10">
    <property type="entry name" value="Immunoglobulins"/>
    <property type="match status" value="1"/>
</dbReference>
<dbReference type="PANTHER" id="PTHR22538">
    <property type="entry name" value="CILIA- AND FLAGELLA-ASSOCIATED PROTEIN 74"/>
    <property type="match status" value="1"/>
</dbReference>
<proteinExistence type="predicted"/>
<dbReference type="OrthoDB" id="545169at2759"/>
<sequence length="481" mass="55627">LEMWKVETEQGKYEILHEQLKKDEEELEMQYQERAKVRIWKEKIAALQAEENQRSREKKEEEAQKEYEERHKKMLEDARRNHEKAVCFLRKSMARIHEKNAKEEVKTREHMERRIQAVLSLKNSITSNREKLQTLQVWNKAMAFEAKEQEMKMREAILAEGGNVAKEIFLRKRLLKHEKEKQAFREQQKSRKMEIVSKILQEKASVHKQKKRQSCTKAITVLNYIFKTYVLSQKSECSPSACSSPREKTAPVEEISEKIPHDVLCESGEDEKEKDKTLVEPEFPGLWSQECDSHKISKEEMDPNQLAITAEGKEVFEKKMEEFQSGIFHKQIASGRECKGGTFYSKPSCIHFKDFDVGQIYKKKIVLTNASYSVNFCRLVGISEWLKDFISIHFVPPGKIPAGMSCELVVTFKPKINETLEGEVMFMAQTGSFSVPLKCTAKRCILALDKELIDFGSQVVGETISRTVSLTNSGALGARFK</sequence>
<dbReference type="InterPro" id="IPR013783">
    <property type="entry name" value="Ig-like_fold"/>
</dbReference>
<evidence type="ECO:0000256" key="1">
    <source>
        <dbReference type="SAM" id="Coils"/>
    </source>
</evidence>
<evidence type="ECO:0000313" key="4">
    <source>
        <dbReference type="Proteomes" id="UP000533896"/>
    </source>
</evidence>
<organism evidence="3 4">
    <name type="scientific">Lophotis ruficrista</name>
    <dbReference type="NCBI Taxonomy" id="172689"/>
    <lineage>
        <taxon>Eukaryota</taxon>
        <taxon>Metazoa</taxon>
        <taxon>Chordata</taxon>
        <taxon>Craniata</taxon>
        <taxon>Vertebrata</taxon>
        <taxon>Euteleostomi</taxon>
        <taxon>Archelosauria</taxon>
        <taxon>Archosauria</taxon>
        <taxon>Dinosauria</taxon>
        <taxon>Saurischia</taxon>
        <taxon>Theropoda</taxon>
        <taxon>Coelurosauria</taxon>
        <taxon>Aves</taxon>
        <taxon>Neognathae</taxon>
        <taxon>Neoaves</taxon>
        <taxon>Otidimorphae</taxon>
        <taxon>Otidiformes</taxon>
        <taxon>Otididae</taxon>
        <taxon>Lophotis</taxon>
    </lineage>
</organism>
<feature type="coiled-coil region" evidence="1">
    <location>
        <begin position="6"/>
        <end position="78"/>
    </location>
</feature>
<reference evidence="3 4" key="1">
    <citation type="submission" date="2019-09" db="EMBL/GenBank/DDBJ databases">
        <title>Bird 10,000 Genomes (B10K) Project - Family phase.</title>
        <authorList>
            <person name="Zhang G."/>
        </authorList>
    </citation>
    <scope>NUCLEOTIDE SEQUENCE [LARGE SCALE GENOMIC DNA]</scope>
    <source>
        <strain evidence="3">B10K-CU-031-23</strain>
    </source>
</reference>
<dbReference type="Proteomes" id="UP000533896">
    <property type="component" value="Unassembled WGS sequence"/>
</dbReference>
<dbReference type="EMBL" id="VWYV01000386">
    <property type="protein sequence ID" value="NXE09466.1"/>
    <property type="molecule type" value="Genomic_DNA"/>
</dbReference>
<dbReference type="Pfam" id="PF24770">
    <property type="entry name" value="Ig-CFAP74_2"/>
    <property type="match status" value="1"/>
</dbReference>
<dbReference type="InterPro" id="IPR056306">
    <property type="entry name" value="Ig-CFAP74_2nd"/>
</dbReference>
<keyword evidence="1" id="KW-0175">Coiled coil</keyword>
<evidence type="ECO:0000259" key="2">
    <source>
        <dbReference type="Pfam" id="PF24770"/>
    </source>
</evidence>
<dbReference type="Pfam" id="PF24771">
    <property type="entry name" value="Ig_CFAP74_1st"/>
    <property type="match status" value="1"/>
</dbReference>
<dbReference type="AlphaFoldDB" id="A0A7K8JXC5"/>
<comment type="caution">
    <text evidence="3">The sequence shown here is derived from an EMBL/GenBank/DDBJ whole genome shotgun (WGS) entry which is preliminary data.</text>
</comment>
<dbReference type="PANTHER" id="PTHR22538:SF0">
    <property type="entry name" value="CILIA- AND FLAGELLA-ASSOCIATED PROTEIN 74"/>
    <property type="match status" value="1"/>
</dbReference>